<dbReference type="OrthoDB" id="3789955at2759"/>
<accession>A0A6G1IQH9</accession>
<gene>
    <name evidence="1" type="ORF">K458DRAFT_407238</name>
</gene>
<evidence type="ECO:0000313" key="1">
    <source>
        <dbReference type="EMBL" id="KAF2680482.1"/>
    </source>
</evidence>
<proteinExistence type="predicted"/>
<protein>
    <submittedName>
        <fullName evidence="1">Uncharacterized protein</fullName>
    </submittedName>
</protein>
<name>A0A6G1IQH9_9PLEO</name>
<sequence>MSQPTRTLTFVNVLTERSYPQTANKALNTATRELTFPTAFIQFPGITDYLAYSKNLNMDLRTASPNPDLWAPIITKLGPGLRRRRNSMQINLVRSKATLSRIKSRVSLPSEKDESDGPSTFLFLRLPLKVRRRIYKELFRLEIPAYLVAAKVLFDFLPRSSNSLFSGGIRSLTFGSDVNWQPFATHTVRDLLRRCTKVRYIRIETTPSVCVQYDHDGVAGHGSFSLRHKKHIIEQMDLCCLMD</sequence>
<evidence type="ECO:0000313" key="2">
    <source>
        <dbReference type="Proteomes" id="UP000799291"/>
    </source>
</evidence>
<dbReference type="EMBL" id="MU005596">
    <property type="protein sequence ID" value="KAF2680482.1"/>
    <property type="molecule type" value="Genomic_DNA"/>
</dbReference>
<dbReference type="AlphaFoldDB" id="A0A6G1IQH9"/>
<organism evidence="1 2">
    <name type="scientific">Lentithecium fluviatile CBS 122367</name>
    <dbReference type="NCBI Taxonomy" id="1168545"/>
    <lineage>
        <taxon>Eukaryota</taxon>
        <taxon>Fungi</taxon>
        <taxon>Dikarya</taxon>
        <taxon>Ascomycota</taxon>
        <taxon>Pezizomycotina</taxon>
        <taxon>Dothideomycetes</taxon>
        <taxon>Pleosporomycetidae</taxon>
        <taxon>Pleosporales</taxon>
        <taxon>Massarineae</taxon>
        <taxon>Lentitheciaceae</taxon>
        <taxon>Lentithecium</taxon>
    </lineage>
</organism>
<keyword evidence="2" id="KW-1185">Reference proteome</keyword>
<dbReference type="Proteomes" id="UP000799291">
    <property type="component" value="Unassembled WGS sequence"/>
</dbReference>
<reference evidence="1" key="1">
    <citation type="journal article" date="2020" name="Stud. Mycol.">
        <title>101 Dothideomycetes genomes: a test case for predicting lifestyles and emergence of pathogens.</title>
        <authorList>
            <person name="Haridas S."/>
            <person name="Albert R."/>
            <person name="Binder M."/>
            <person name="Bloem J."/>
            <person name="Labutti K."/>
            <person name="Salamov A."/>
            <person name="Andreopoulos B."/>
            <person name="Baker S."/>
            <person name="Barry K."/>
            <person name="Bills G."/>
            <person name="Bluhm B."/>
            <person name="Cannon C."/>
            <person name="Castanera R."/>
            <person name="Culley D."/>
            <person name="Daum C."/>
            <person name="Ezra D."/>
            <person name="Gonzalez J."/>
            <person name="Henrissat B."/>
            <person name="Kuo A."/>
            <person name="Liang C."/>
            <person name="Lipzen A."/>
            <person name="Lutzoni F."/>
            <person name="Magnuson J."/>
            <person name="Mondo S."/>
            <person name="Nolan M."/>
            <person name="Ohm R."/>
            <person name="Pangilinan J."/>
            <person name="Park H.-J."/>
            <person name="Ramirez L."/>
            <person name="Alfaro M."/>
            <person name="Sun H."/>
            <person name="Tritt A."/>
            <person name="Yoshinaga Y."/>
            <person name="Zwiers L.-H."/>
            <person name="Turgeon B."/>
            <person name="Goodwin S."/>
            <person name="Spatafora J."/>
            <person name="Crous P."/>
            <person name="Grigoriev I."/>
        </authorList>
    </citation>
    <scope>NUCLEOTIDE SEQUENCE</scope>
    <source>
        <strain evidence="1">CBS 122367</strain>
    </source>
</reference>